<dbReference type="SUPFAM" id="SSF55785">
    <property type="entry name" value="PYP-like sensor domain (PAS domain)"/>
    <property type="match status" value="2"/>
</dbReference>
<evidence type="ECO:0000256" key="1">
    <source>
        <dbReference type="ARBA" id="ARBA00012282"/>
    </source>
</evidence>
<keyword evidence="6" id="KW-0378">Hydrolase</keyword>
<evidence type="ECO:0000259" key="4">
    <source>
        <dbReference type="PROSITE" id="PS50883"/>
    </source>
</evidence>
<dbReference type="SMART" id="SM00267">
    <property type="entry name" value="GGDEF"/>
    <property type="match status" value="1"/>
</dbReference>
<feature type="domain" description="PAS" evidence="3">
    <location>
        <begin position="273"/>
        <end position="318"/>
    </location>
</feature>
<dbReference type="InterPro" id="IPR000014">
    <property type="entry name" value="PAS"/>
</dbReference>
<dbReference type="SMART" id="SM00052">
    <property type="entry name" value="EAL"/>
    <property type="match status" value="1"/>
</dbReference>
<dbReference type="Pfam" id="PF00563">
    <property type="entry name" value="EAL"/>
    <property type="match status" value="1"/>
</dbReference>
<name>A0A1A8T4Q7_9GAMM</name>
<dbReference type="InterPro" id="IPR035965">
    <property type="entry name" value="PAS-like_dom_sf"/>
</dbReference>
<dbReference type="InterPro" id="IPR052155">
    <property type="entry name" value="Biofilm_reg_signaling"/>
</dbReference>
<dbReference type="FunFam" id="3.20.20.450:FF:000001">
    <property type="entry name" value="Cyclic di-GMP phosphodiesterase yahA"/>
    <property type="match status" value="1"/>
</dbReference>
<dbReference type="InterPro" id="IPR035919">
    <property type="entry name" value="EAL_sf"/>
</dbReference>
<dbReference type="Proteomes" id="UP000092627">
    <property type="component" value="Unassembled WGS sequence"/>
</dbReference>
<proteinExistence type="predicted"/>
<dbReference type="PROSITE" id="PS50112">
    <property type="entry name" value="PAS"/>
    <property type="match status" value="2"/>
</dbReference>
<dbReference type="PROSITE" id="PS50887">
    <property type="entry name" value="GGDEF"/>
    <property type="match status" value="1"/>
</dbReference>
<dbReference type="AlphaFoldDB" id="A0A1A8T4Q7"/>
<dbReference type="OrthoDB" id="6168558at2"/>
<evidence type="ECO:0000259" key="5">
    <source>
        <dbReference type="PROSITE" id="PS50887"/>
    </source>
</evidence>
<dbReference type="CDD" id="cd00130">
    <property type="entry name" value="PAS"/>
    <property type="match status" value="2"/>
</dbReference>
<dbReference type="InterPro" id="IPR000160">
    <property type="entry name" value="GGDEF_dom"/>
</dbReference>
<evidence type="ECO:0000259" key="3">
    <source>
        <dbReference type="PROSITE" id="PS50112"/>
    </source>
</evidence>
<keyword evidence="7" id="KW-1185">Reference proteome</keyword>
<accession>A0A1A8T4Q7</accession>
<dbReference type="Gene3D" id="3.30.450.20">
    <property type="entry name" value="PAS domain"/>
    <property type="match status" value="2"/>
</dbReference>
<dbReference type="InterPro" id="IPR043128">
    <property type="entry name" value="Rev_trsase/Diguanyl_cyclase"/>
</dbReference>
<feature type="domain" description="EAL" evidence="4">
    <location>
        <begin position="708"/>
        <end position="962"/>
    </location>
</feature>
<dbReference type="PANTHER" id="PTHR44757">
    <property type="entry name" value="DIGUANYLATE CYCLASE DGCP"/>
    <property type="match status" value="1"/>
</dbReference>
<dbReference type="CDD" id="cd01949">
    <property type="entry name" value="GGDEF"/>
    <property type="match status" value="1"/>
</dbReference>
<organism evidence="6 7">
    <name type="scientific">Marinomonas aquimarina</name>
    <dbReference type="NCBI Taxonomy" id="295068"/>
    <lineage>
        <taxon>Bacteria</taxon>
        <taxon>Pseudomonadati</taxon>
        <taxon>Pseudomonadota</taxon>
        <taxon>Gammaproteobacteria</taxon>
        <taxon>Oceanospirillales</taxon>
        <taxon>Oceanospirillaceae</taxon>
        <taxon>Marinomonas</taxon>
    </lineage>
</organism>
<dbReference type="RefSeq" id="WP_067207439.1">
    <property type="nucleotide sequence ID" value="NZ_FLOC01000003.1"/>
</dbReference>
<feature type="domain" description="PAS" evidence="3">
    <location>
        <begin position="400"/>
        <end position="446"/>
    </location>
</feature>
<dbReference type="InterPro" id="IPR013656">
    <property type="entry name" value="PAS_4"/>
</dbReference>
<dbReference type="EMBL" id="FLOC01000003">
    <property type="protein sequence ID" value="SBS27235.1"/>
    <property type="molecule type" value="Genomic_DNA"/>
</dbReference>
<dbReference type="NCBIfam" id="TIGR00254">
    <property type="entry name" value="GGDEF"/>
    <property type="match status" value="1"/>
</dbReference>
<dbReference type="NCBIfam" id="TIGR00229">
    <property type="entry name" value="sensory_box"/>
    <property type="match status" value="2"/>
</dbReference>
<dbReference type="GO" id="GO:0071111">
    <property type="term" value="F:cyclic-guanylate-specific phosphodiesterase activity"/>
    <property type="evidence" value="ECO:0007669"/>
    <property type="project" value="UniProtKB-EC"/>
</dbReference>
<dbReference type="SUPFAM" id="SSF141868">
    <property type="entry name" value="EAL domain-like"/>
    <property type="match status" value="1"/>
</dbReference>
<dbReference type="Pfam" id="PF00990">
    <property type="entry name" value="GGDEF"/>
    <property type="match status" value="1"/>
</dbReference>
<dbReference type="InterPro" id="IPR001633">
    <property type="entry name" value="EAL_dom"/>
</dbReference>
<dbReference type="EC" id="3.1.4.52" evidence="1"/>
<dbReference type="PROSITE" id="PS50883">
    <property type="entry name" value="EAL"/>
    <property type="match status" value="1"/>
</dbReference>
<dbReference type="PANTHER" id="PTHR44757:SF2">
    <property type="entry name" value="BIOFILM ARCHITECTURE MAINTENANCE PROTEIN MBAA"/>
    <property type="match status" value="1"/>
</dbReference>
<dbReference type="Gene3D" id="3.20.20.450">
    <property type="entry name" value="EAL domain"/>
    <property type="match status" value="1"/>
</dbReference>
<keyword evidence="2" id="KW-0973">c-di-GMP</keyword>
<evidence type="ECO:0000313" key="6">
    <source>
        <dbReference type="EMBL" id="SBS27235.1"/>
    </source>
</evidence>
<sequence length="966" mass="108351">MPCQSRALPPTIATMTEAFLSSSLGAPLFILNPLKDLEVVFTNPPSQRYFDLPEHPAPDWFINKWPEGQSAAWRDALIQRIEAEQKCYELIPKSLQKLKSAPQELCFMWFEAQGFPLIAVVMLNANSRTLSNFEPKAIQSALSLGDFYHSILDSLHDSIGLLEFDERGILKVVWLNARAMRYVAPHQDVEGQPVVAFLYDSIKQSWLDFESSLMSSDESISCSFMLGDRPGDNVCEIHFHPVALNGASQKKQFIATWHNVTKHYEQETVEAQQKQDFYNLIENAPDVIVRYDVEGRRTYVNHAFEQATGVSREAAIGKRPLELAGIGDSAAHVQRNILKAASTGVPVIERLVVDVVGAEDVIHEVRCIPEFDKFGGIIGVLLIARDFTDEERAIQQTKNSERQFRTLVENSPDFICRYDLHGKMQYTNPALSALFACPVEDMLGKTPTELNTYLYQHFGDQVPSSVTLLEEALADVIRTQASAECELSIPTARGLVHSNISLTPEFNLEGEFCSVLVIGRDLTELREYQDKANYLAKYDPLTGLPNRSNLLNKVTSQLIQSPTNPHKFGFLALGVDHFKSINDSLGYEYGDRVLTALATRLQSLVSNASYLARIGADEFGVFVSPVSDRHSFSLEAGRISEALSNPLLIGGREVQVSVSIGACLYPDDAQDLDDLVRYADSALFAAKSSQRGSIRFYSHDLTARARERMEFRNSLRAAMTNKEFCVYLQPKIRLSDGKMMGAEALVRWQHPTRGLITPDHFIPVAEELGLISAIDMQVLSILCRYLEVWQPHLVPEQRFAVNLSALQFNHEDLVQTISDTLQQNRCGTEHLELEITEGVLLVHCEHLANKILQLKQMGFTLALDDFGTGYSSLNYLSRYPIDVLKIDRSFITDMNTSRSSQVLVKTIVSMARNLNMKVVAEGVEDEQQSALLQSYDVELAQGYLFSKPIPIEQFAQCYNLPEIIND</sequence>
<dbReference type="InterPro" id="IPR029787">
    <property type="entry name" value="Nucleotide_cyclase"/>
</dbReference>
<dbReference type="STRING" id="295068.MAQ5080_00750"/>
<dbReference type="SMART" id="SM00091">
    <property type="entry name" value="PAS"/>
    <property type="match status" value="4"/>
</dbReference>
<dbReference type="CDD" id="cd01948">
    <property type="entry name" value="EAL"/>
    <property type="match status" value="1"/>
</dbReference>
<dbReference type="Pfam" id="PF08448">
    <property type="entry name" value="PAS_4"/>
    <property type="match status" value="2"/>
</dbReference>
<feature type="domain" description="GGDEF" evidence="5">
    <location>
        <begin position="566"/>
        <end position="699"/>
    </location>
</feature>
<gene>
    <name evidence="6" type="primary">gmr_3</name>
    <name evidence="6" type="ORF">MAQ5080_00750</name>
</gene>
<dbReference type="Gene3D" id="3.30.70.270">
    <property type="match status" value="1"/>
</dbReference>
<evidence type="ECO:0000256" key="2">
    <source>
        <dbReference type="ARBA" id="ARBA00022636"/>
    </source>
</evidence>
<dbReference type="SUPFAM" id="SSF55073">
    <property type="entry name" value="Nucleotide cyclase"/>
    <property type="match status" value="1"/>
</dbReference>
<evidence type="ECO:0000313" key="7">
    <source>
        <dbReference type="Proteomes" id="UP000092627"/>
    </source>
</evidence>
<protein>
    <recommendedName>
        <fullName evidence="1">cyclic-guanylate-specific phosphodiesterase</fullName>
        <ecNumber evidence="1">3.1.4.52</ecNumber>
    </recommendedName>
</protein>
<reference evidence="6 7" key="1">
    <citation type="submission" date="2016-06" db="EMBL/GenBank/DDBJ databases">
        <authorList>
            <person name="Kjaerup R.B."/>
            <person name="Dalgaard T.S."/>
            <person name="Juul-Madsen H.R."/>
        </authorList>
    </citation>
    <scope>NUCLEOTIDE SEQUENCE [LARGE SCALE GENOMIC DNA]</scope>
    <source>
        <strain evidence="6 7">CECT 5080</strain>
    </source>
</reference>